<evidence type="ECO:0000313" key="1">
    <source>
        <dbReference type="EMBL" id="PJI91442.1"/>
    </source>
</evidence>
<name>A0A2M8WKI3_9RHOB</name>
<sequence>MGQHINPQIDVTITPALRALLAGQSVTAAGESAREVPARMIHDTVPTATSVPRSATQMQSLRRDGKRPLRFEGLLVVANIVPVRVDDMVLQQHMAIYVDNAGDIYMSLALLIPPDAPARSLFNANKISVQAPEQHLSNWYDRASKIIEQLTPPSPCPDARAPLYSALRSLTSLCLQSERLPIERIRT</sequence>
<dbReference type="AlphaFoldDB" id="A0A2M8WKI3"/>
<organism evidence="1 2">
    <name type="scientific">Yoonia maricola</name>
    <dbReference type="NCBI Taxonomy" id="420999"/>
    <lineage>
        <taxon>Bacteria</taxon>
        <taxon>Pseudomonadati</taxon>
        <taxon>Pseudomonadota</taxon>
        <taxon>Alphaproteobacteria</taxon>
        <taxon>Rhodobacterales</taxon>
        <taxon>Paracoccaceae</taxon>
        <taxon>Yoonia</taxon>
    </lineage>
</organism>
<evidence type="ECO:0000313" key="2">
    <source>
        <dbReference type="Proteomes" id="UP000228531"/>
    </source>
</evidence>
<gene>
    <name evidence="1" type="ORF">BC777_0270</name>
</gene>
<dbReference type="RefSeq" id="WP_100366364.1">
    <property type="nucleotide sequence ID" value="NZ_PGTY01000001.1"/>
</dbReference>
<comment type="caution">
    <text evidence="1">The sequence shown here is derived from an EMBL/GenBank/DDBJ whole genome shotgun (WGS) entry which is preliminary data.</text>
</comment>
<dbReference type="Proteomes" id="UP000228531">
    <property type="component" value="Unassembled WGS sequence"/>
</dbReference>
<proteinExistence type="predicted"/>
<keyword evidence="2" id="KW-1185">Reference proteome</keyword>
<accession>A0A2M8WKI3</accession>
<protein>
    <submittedName>
        <fullName evidence="1">Uncharacterized protein</fullName>
    </submittedName>
</protein>
<reference evidence="1 2" key="1">
    <citation type="submission" date="2017-11" db="EMBL/GenBank/DDBJ databases">
        <title>Genomic Encyclopedia of Archaeal and Bacterial Type Strains, Phase II (KMG-II): From Individual Species to Whole Genera.</title>
        <authorList>
            <person name="Goeker M."/>
        </authorList>
    </citation>
    <scope>NUCLEOTIDE SEQUENCE [LARGE SCALE GENOMIC DNA]</scope>
    <source>
        <strain evidence="1 2">DSM 29128</strain>
    </source>
</reference>
<dbReference type="EMBL" id="PGTY01000001">
    <property type="protein sequence ID" value="PJI91442.1"/>
    <property type="molecule type" value="Genomic_DNA"/>
</dbReference>